<dbReference type="EMBL" id="AJ409319">
    <property type="protein sequence ID" value="CAC84195.1"/>
    <property type="molecule type" value="Genomic_RNA"/>
</dbReference>
<dbReference type="InterPro" id="IPR001896">
    <property type="entry name" value="Plant_vir_prot"/>
</dbReference>
<evidence type="ECO:0000256" key="2">
    <source>
        <dbReference type="ARBA" id="ARBA00004625"/>
    </source>
</evidence>
<keyword evidence="10 13" id="KW-0472">Membrane</keyword>
<comment type="similarity">
    <text evidence="3">Belongs to the Tymovirales TGBp2 protein family.</text>
</comment>
<dbReference type="GO" id="GO:0044167">
    <property type="term" value="C:host cell endoplasmic reticulum membrane"/>
    <property type="evidence" value="ECO:0007669"/>
    <property type="project" value="UniProtKB-SubCell"/>
</dbReference>
<keyword evidence="7" id="KW-1043">Host membrane</keyword>
<evidence type="ECO:0000256" key="10">
    <source>
        <dbReference type="ARBA" id="ARBA00023136"/>
    </source>
</evidence>
<accession>Q8UZ84</accession>
<keyword evidence="14" id="KW-0946">Virion</keyword>
<evidence type="ECO:0000256" key="5">
    <source>
        <dbReference type="ARBA" id="ARBA00022448"/>
    </source>
</evidence>
<keyword evidence="9" id="KW-0916">Viral movement protein</keyword>
<dbReference type="Pfam" id="PF01307">
    <property type="entry name" value="Plant_vir_prot"/>
    <property type="match status" value="1"/>
</dbReference>
<evidence type="ECO:0000256" key="1">
    <source>
        <dbReference type="ARBA" id="ARBA00002252"/>
    </source>
</evidence>
<evidence type="ECO:0000313" key="14">
    <source>
        <dbReference type="EMBL" id="CAC84195.1"/>
    </source>
</evidence>
<evidence type="ECO:0000256" key="9">
    <source>
        <dbReference type="ARBA" id="ARBA00023031"/>
    </source>
</evidence>
<dbReference type="GO" id="GO:0046740">
    <property type="term" value="P:transport of virus in host, cell to cell"/>
    <property type="evidence" value="ECO:0007669"/>
    <property type="project" value="UniProtKB-KW"/>
</dbReference>
<evidence type="ECO:0000256" key="7">
    <source>
        <dbReference type="ARBA" id="ARBA00022870"/>
    </source>
</evidence>
<feature type="transmembrane region" description="Helical" evidence="13">
    <location>
        <begin position="71"/>
        <end position="92"/>
    </location>
</feature>
<organism evidence="14">
    <name type="scientific">Garlic latent virus</name>
    <dbReference type="NCBI Taxonomy" id="12458"/>
    <lineage>
        <taxon>Viruses</taxon>
        <taxon>Riboviria</taxon>
        <taxon>Orthornavirae</taxon>
        <taxon>Kitrinoviricota</taxon>
        <taxon>Alsuviricetes</taxon>
        <taxon>Tymovirales</taxon>
        <taxon>Betaflexiviridae</taxon>
        <taxon>Quinvirinae</taxon>
        <taxon>Carlavirus</taxon>
        <taxon>Carlavirus latensascalonici</taxon>
        <taxon>Shallot latent virus</taxon>
    </lineage>
</organism>
<evidence type="ECO:0000256" key="8">
    <source>
        <dbReference type="ARBA" id="ARBA00022989"/>
    </source>
</evidence>
<evidence type="ECO:0000256" key="12">
    <source>
        <dbReference type="ARBA" id="ARBA00032240"/>
    </source>
</evidence>
<evidence type="ECO:0000256" key="6">
    <source>
        <dbReference type="ARBA" id="ARBA00022692"/>
    </source>
</evidence>
<evidence type="ECO:0000256" key="3">
    <source>
        <dbReference type="ARBA" id="ARBA00010321"/>
    </source>
</evidence>
<proteinExistence type="inferred from homology"/>
<evidence type="ECO:0000256" key="4">
    <source>
        <dbReference type="ARBA" id="ARBA00013304"/>
    </source>
</evidence>
<reference evidence="14" key="1">
    <citation type="journal article" date="2002" name="Arch. Virol.">
        <title>Characterisation of some carla- and potyviruses from bulb crops in China. Brief report.</title>
        <authorList>
            <person name="Chen J."/>
            <person name="Chen J.P."/>
            <person name="Adams M.J."/>
        </authorList>
    </citation>
    <scope>NUCLEOTIDE SEQUENCE</scope>
    <source>
        <strain evidence="14">Yn3: Yunnan</strain>
    </source>
</reference>
<protein>
    <recommendedName>
        <fullName evidence="4">Movement protein TGB2</fullName>
    </recommendedName>
    <alternativeName>
        <fullName evidence="12">Triple gene block 2 protein</fullName>
    </alternativeName>
</protein>
<sequence>MPLSPPPDHTRTLFAGAIGVCIALCLYTLTRSTLPHVGDNIHSLPHGGCYQDGTKKIIYNSPARNFPSSNLLSNFTSPLCLIALIIGLICLSEKFRPSTSTRVTCSCNHSSL</sequence>
<keyword evidence="14" id="KW-0167">Capsid protein</keyword>
<keyword evidence="5" id="KW-0813">Transport</keyword>
<evidence type="ECO:0000256" key="13">
    <source>
        <dbReference type="SAM" id="Phobius"/>
    </source>
</evidence>
<feature type="transmembrane region" description="Helical" evidence="13">
    <location>
        <begin position="12"/>
        <end position="30"/>
    </location>
</feature>
<keyword evidence="6 13" id="KW-0812">Transmembrane</keyword>
<keyword evidence="11" id="KW-1038">Host endoplasmic reticulum</keyword>
<dbReference type="GO" id="GO:0019028">
    <property type="term" value="C:viral capsid"/>
    <property type="evidence" value="ECO:0007669"/>
    <property type="project" value="UniProtKB-KW"/>
</dbReference>
<comment type="subcellular location">
    <subcellularLocation>
        <location evidence="2">Host endoplasmic reticulum membrane</location>
    </subcellularLocation>
</comment>
<keyword evidence="8 13" id="KW-1133">Transmembrane helix</keyword>
<name>Q8UZ84_9VIRU</name>
<evidence type="ECO:0000256" key="11">
    <source>
        <dbReference type="ARBA" id="ARBA00023184"/>
    </source>
</evidence>
<comment type="function">
    <text evidence="1">Plays a role in viral cell-to-cell propagation, by facilitating genome transport to neighboring plant cells through plasmosdesmata,.</text>
</comment>